<reference evidence="14 15" key="1">
    <citation type="submission" date="2012-06" db="EMBL/GenBank/DDBJ databases">
        <title>Finished chromosome of genome of Microcoleus sp. PCC 7113.</title>
        <authorList>
            <consortium name="US DOE Joint Genome Institute"/>
            <person name="Gugger M."/>
            <person name="Coursin T."/>
            <person name="Rippka R."/>
            <person name="Tandeau De Marsac N."/>
            <person name="Huntemann M."/>
            <person name="Wei C.-L."/>
            <person name="Han J."/>
            <person name="Detter J.C."/>
            <person name="Han C."/>
            <person name="Tapia R."/>
            <person name="Chen A."/>
            <person name="Kyrpides N."/>
            <person name="Mavromatis K."/>
            <person name="Markowitz V."/>
            <person name="Szeto E."/>
            <person name="Ivanova N."/>
            <person name="Pagani I."/>
            <person name="Pati A."/>
            <person name="Goodwin L."/>
            <person name="Nordberg H.P."/>
            <person name="Cantor M.N."/>
            <person name="Hua S.X."/>
            <person name="Woyke T."/>
            <person name="Kerfeld C.A."/>
        </authorList>
    </citation>
    <scope>NUCLEOTIDE SEQUENCE [LARGE SCALE GENOMIC DNA]</scope>
    <source>
        <strain evidence="14 15">PCC 7113</strain>
    </source>
</reference>
<dbReference type="PRINTS" id="PR00344">
    <property type="entry name" value="BCTRLSENSOR"/>
</dbReference>
<keyword evidence="3 8" id="KW-0597">Phosphoprotein</keyword>
<dbReference type="Gene3D" id="2.30.30.40">
    <property type="entry name" value="SH3 Domains"/>
    <property type="match status" value="1"/>
</dbReference>
<dbReference type="Gene3D" id="3.30.565.10">
    <property type="entry name" value="Histidine kinase-like ATPase, C-terminal domain"/>
    <property type="match status" value="1"/>
</dbReference>
<evidence type="ECO:0000256" key="8">
    <source>
        <dbReference type="PROSITE-ProRule" id="PRU00169"/>
    </source>
</evidence>
<dbReference type="PATRIC" id="fig|1173027.3.peg.5631"/>
<dbReference type="Gene3D" id="1.20.120.160">
    <property type="entry name" value="HPT domain"/>
    <property type="match status" value="1"/>
</dbReference>
<dbReference type="PROSITE" id="PS50894">
    <property type="entry name" value="HPT"/>
    <property type="match status" value="1"/>
</dbReference>
<dbReference type="FunFam" id="3.30.565.10:FF:000016">
    <property type="entry name" value="Chemotaxis protein CheA, putative"/>
    <property type="match status" value="1"/>
</dbReference>
<dbReference type="SUPFAM" id="SSF52172">
    <property type="entry name" value="CheY-like"/>
    <property type="match status" value="1"/>
</dbReference>
<evidence type="ECO:0000259" key="11">
    <source>
        <dbReference type="PROSITE" id="PS50110"/>
    </source>
</evidence>
<dbReference type="KEGG" id="mic:Mic7113_5079"/>
<feature type="modified residue" description="4-aspartylphosphate" evidence="8">
    <location>
        <position position="1045"/>
    </location>
</feature>
<protein>
    <recommendedName>
        <fullName evidence="2">histidine kinase</fullName>
        <ecNumber evidence="2">2.7.13.3</ecNumber>
    </recommendedName>
</protein>
<dbReference type="GO" id="GO:0004673">
    <property type="term" value="F:protein histidine kinase activity"/>
    <property type="evidence" value="ECO:0007669"/>
    <property type="project" value="UniProtKB-EC"/>
</dbReference>
<dbReference type="eggNOG" id="COG2198">
    <property type="taxonomic scope" value="Bacteria"/>
</dbReference>
<evidence type="ECO:0000256" key="4">
    <source>
        <dbReference type="ARBA" id="ARBA00022679"/>
    </source>
</evidence>
<dbReference type="GO" id="GO:0000160">
    <property type="term" value="P:phosphorelay signal transduction system"/>
    <property type="evidence" value="ECO:0007669"/>
    <property type="project" value="UniProtKB-KW"/>
</dbReference>
<gene>
    <name evidence="14" type="ORF">Mic7113_5079</name>
</gene>
<dbReference type="AlphaFoldDB" id="K9WLQ3"/>
<dbReference type="PANTHER" id="PTHR43395:SF8">
    <property type="entry name" value="HISTIDINE KINASE"/>
    <property type="match status" value="1"/>
</dbReference>
<dbReference type="InterPro" id="IPR003594">
    <property type="entry name" value="HATPase_dom"/>
</dbReference>
<evidence type="ECO:0000256" key="5">
    <source>
        <dbReference type="ARBA" id="ARBA00022777"/>
    </source>
</evidence>
<evidence type="ECO:0000313" key="14">
    <source>
        <dbReference type="EMBL" id="AFZ20736.1"/>
    </source>
</evidence>
<dbReference type="InterPro" id="IPR036641">
    <property type="entry name" value="HPT_dom_sf"/>
</dbReference>
<proteinExistence type="predicted"/>
<dbReference type="eggNOG" id="COG0643">
    <property type="taxonomic scope" value="Bacteria"/>
</dbReference>
<dbReference type="SUPFAM" id="SSF50341">
    <property type="entry name" value="CheW-like"/>
    <property type="match status" value="1"/>
</dbReference>
<dbReference type="PROSITE" id="PS50109">
    <property type="entry name" value="HIS_KIN"/>
    <property type="match status" value="1"/>
</dbReference>
<dbReference type="SUPFAM" id="SSF47226">
    <property type="entry name" value="Histidine-containing phosphotransfer domain, HPT domain"/>
    <property type="match status" value="1"/>
</dbReference>
<dbReference type="Proteomes" id="UP000010471">
    <property type="component" value="Chromosome"/>
</dbReference>
<dbReference type="InterPro" id="IPR001789">
    <property type="entry name" value="Sig_transdc_resp-reg_receiver"/>
</dbReference>
<dbReference type="PROSITE" id="PS50110">
    <property type="entry name" value="RESPONSE_REGULATORY"/>
    <property type="match status" value="1"/>
</dbReference>
<feature type="domain" description="Response regulatory" evidence="11">
    <location>
        <begin position="995"/>
        <end position="1110"/>
    </location>
</feature>
<dbReference type="PROSITE" id="PS50851">
    <property type="entry name" value="CHEW"/>
    <property type="match status" value="1"/>
</dbReference>
<dbReference type="InterPro" id="IPR008207">
    <property type="entry name" value="Sig_transdc_His_kin_Hpt_dom"/>
</dbReference>
<evidence type="ECO:0000259" key="13">
    <source>
        <dbReference type="PROSITE" id="PS50894"/>
    </source>
</evidence>
<evidence type="ECO:0000256" key="2">
    <source>
        <dbReference type="ARBA" id="ARBA00012438"/>
    </source>
</evidence>
<accession>K9WLQ3</accession>
<evidence type="ECO:0000256" key="6">
    <source>
        <dbReference type="ARBA" id="ARBA00023012"/>
    </source>
</evidence>
<evidence type="ECO:0000256" key="1">
    <source>
        <dbReference type="ARBA" id="ARBA00000085"/>
    </source>
</evidence>
<comment type="catalytic activity">
    <reaction evidence="1">
        <text>ATP + protein L-histidine = ADP + protein N-phospho-L-histidine.</text>
        <dbReference type="EC" id="2.7.13.3"/>
    </reaction>
</comment>
<evidence type="ECO:0000259" key="10">
    <source>
        <dbReference type="PROSITE" id="PS50109"/>
    </source>
</evidence>
<dbReference type="EC" id="2.7.13.3" evidence="2"/>
<dbReference type="OrthoDB" id="291966at2"/>
<dbReference type="SMART" id="SM00387">
    <property type="entry name" value="HATPase_c"/>
    <property type="match status" value="1"/>
</dbReference>
<dbReference type="SMART" id="SM00448">
    <property type="entry name" value="REC"/>
    <property type="match status" value="1"/>
</dbReference>
<dbReference type="InterPro" id="IPR036890">
    <property type="entry name" value="HATPase_C_sf"/>
</dbReference>
<keyword evidence="6" id="KW-0902">Two-component regulatory system</keyword>
<dbReference type="Pfam" id="PF02518">
    <property type="entry name" value="HATPase_c"/>
    <property type="match status" value="1"/>
</dbReference>
<dbReference type="InterPro" id="IPR002545">
    <property type="entry name" value="CheW-lke_dom"/>
</dbReference>
<dbReference type="Pfam" id="PF01627">
    <property type="entry name" value="Hpt"/>
    <property type="match status" value="1"/>
</dbReference>
<evidence type="ECO:0000256" key="9">
    <source>
        <dbReference type="SAM" id="MobiDB-lite"/>
    </source>
</evidence>
<dbReference type="SMART" id="SM00073">
    <property type="entry name" value="HPT"/>
    <property type="match status" value="1"/>
</dbReference>
<dbReference type="InterPro" id="IPR036061">
    <property type="entry name" value="CheW-like_dom_sf"/>
</dbReference>
<feature type="modified residue" description="Phosphohistidine" evidence="7">
    <location>
        <position position="63"/>
    </location>
</feature>
<dbReference type="InterPro" id="IPR005467">
    <property type="entry name" value="His_kinase_dom"/>
</dbReference>
<dbReference type="RefSeq" id="WP_015184869.1">
    <property type="nucleotide sequence ID" value="NC_019738.1"/>
</dbReference>
<dbReference type="Pfam" id="PF00072">
    <property type="entry name" value="Response_reg"/>
    <property type="match status" value="1"/>
</dbReference>
<feature type="domain" description="CheW-like" evidence="12">
    <location>
        <begin position="826"/>
        <end position="968"/>
    </location>
</feature>
<dbReference type="InterPro" id="IPR051315">
    <property type="entry name" value="Bact_Chemotaxis_CheA"/>
</dbReference>
<feature type="domain" description="HPt" evidence="13">
    <location>
        <begin position="17"/>
        <end position="123"/>
    </location>
</feature>
<dbReference type="HOGENOM" id="CLU_281423_0_0_3"/>
<dbReference type="CDD" id="cd00088">
    <property type="entry name" value="HPT"/>
    <property type="match status" value="1"/>
</dbReference>
<dbReference type="eggNOG" id="COG0784">
    <property type="taxonomic scope" value="Bacteria"/>
</dbReference>
<dbReference type="Gene3D" id="3.40.50.2300">
    <property type="match status" value="1"/>
</dbReference>
<keyword evidence="15" id="KW-1185">Reference proteome</keyword>
<organism evidence="14 15">
    <name type="scientific">Allocoleopsis franciscana PCC 7113</name>
    <dbReference type="NCBI Taxonomy" id="1173027"/>
    <lineage>
        <taxon>Bacteria</taxon>
        <taxon>Bacillati</taxon>
        <taxon>Cyanobacteriota</taxon>
        <taxon>Cyanophyceae</taxon>
        <taxon>Coleofasciculales</taxon>
        <taxon>Coleofasciculaceae</taxon>
        <taxon>Allocoleopsis</taxon>
        <taxon>Allocoleopsis franciscana</taxon>
    </lineage>
</organism>
<evidence type="ECO:0000259" key="12">
    <source>
        <dbReference type="PROSITE" id="PS50851"/>
    </source>
</evidence>
<evidence type="ECO:0000256" key="3">
    <source>
        <dbReference type="ARBA" id="ARBA00022553"/>
    </source>
</evidence>
<dbReference type="SUPFAM" id="SSF55874">
    <property type="entry name" value="ATPase domain of HSP90 chaperone/DNA topoisomerase II/histidine kinase"/>
    <property type="match status" value="1"/>
</dbReference>
<feature type="region of interest" description="Disordered" evidence="9">
    <location>
        <begin position="456"/>
        <end position="482"/>
    </location>
</feature>
<evidence type="ECO:0000256" key="7">
    <source>
        <dbReference type="PROSITE-ProRule" id="PRU00110"/>
    </source>
</evidence>
<evidence type="ECO:0000313" key="15">
    <source>
        <dbReference type="Proteomes" id="UP000010471"/>
    </source>
</evidence>
<sequence length="1113" mass="122944">MSIPEIDSSQGIEALADAQLQQELYSLFIIDTQEYLQKYSQIAQSLQPQSWRADIQELYRCIHTIKGGAVTVGALAVLDVATALEDVLSDLRYLELAPLLGDGHLSQALLEAGELLTVTVEFQQSKENDPLLNRIQVLHEEIRKRYLSQWNELRQLHQDFAEQGLDLVVLELEIALEQLPAQGTVPARTLHTAQQTLEQLEQIGQELQFAPGWTDLLTQAQTLLNHPDNAIWRLSKEQRHGQSQWSLLFQALKTCAKQSGNPVFFEFASFEASVDDGRVAEPQFYLETTPEDDSAQLEADLLSQSNLLSLEPNPSDAFLDDSSQTDTLDDVGAFLDALNLGENSTIPEITNFLDAFPLEDWANLTEVEPPLAQPNPVDALTDPEEVEAFLNQDDSADLPLDFSQVQEWLDETSLDDFVAHPPTPTQEQDSVVDQVQASLEVGVDWVNWGYESDEGDEWQWEDKGEISSPPSPPAPSSSPAELPPVVIDIATAKAERSNKALEMVQIPVPLEKLDQSAKYLVDTLLSLRSTQGFYQALQHQIAQLVTLAQESAQAIAHLRQIQDDYVLLDELSKSTQTGSQGLVRERYRQGYTIINRLLETSLRLSEMGAETGKTSQQVAEYLRNVDNNVLKLQNTIEDSRLVPFQNLGFRARAIIRDLTTRYSKPAKLVVQGEQTELDVNTARNLEPLLLHLIRNAYDHGLESSAERVAQGKPEQGTLTLSLQRLGNLFQLELRDDGRGIDAKAVQARAEALGLPLSNTQTPAELLAVICQPGFSSRTQVSEISGRGIGMDVIAAQVARLGGRMTLHTVQGSGTTFHLKFPVPRLLVSCVMLRSGDSTFALPVDDIKTINLLCNLNLSPVKDSNPALLGMIEDETGRLAALDLLKYWQPHSSTRPLTDTTICLSIYGEEATQGVWLLADELLEQAEVIINPLPKPMVAPDGLIGVSLQTNGALLPVLDAPTLAKRLLTFSTHVLGTASTASSTSEVEQANHLTPSILIVDDAALMRRRLEATLNTYGYPTHSCVDGLEAWNWLQAHPHPNLVITDIEMPNMDGFTLIDRCRKAGITVPILVISSRLSEEWFDEARRLGATDYLTKGFSSIGLIEKVRVLITAT</sequence>
<dbReference type="EMBL" id="CP003630">
    <property type="protein sequence ID" value="AFZ20736.1"/>
    <property type="molecule type" value="Genomic_DNA"/>
</dbReference>
<feature type="domain" description="Histidine kinase" evidence="10">
    <location>
        <begin position="593"/>
        <end position="824"/>
    </location>
</feature>
<dbReference type="CDD" id="cd00156">
    <property type="entry name" value="REC"/>
    <property type="match status" value="1"/>
</dbReference>
<dbReference type="STRING" id="1173027.Mic7113_5079"/>
<dbReference type="PANTHER" id="PTHR43395">
    <property type="entry name" value="SENSOR HISTIDINE KINASE CHEA"/>
    <property type="match status" value="1"/>
</dbReference>
<name>K9WLQ3_9CYAN</name>
<keyword evidence="5 14" id="KW-0418">Kinase</keyword>
<dbReference type="GO" id="GO:0006935">
    <property type="term" value="P:chemotaxis"/>
    <property type="evidence" value="ECO:0007669"/>
    <property type="project" value="InterPro"/>
</dbReference>
<keyword evidence="4" id="KW-0808">Transferase</keyword>
<dbReference type="InterPro" id="IPR004358">
    <property type="entry name" value="Sig_transdc_His_kin-like_C"/>
</dbReference>
<dbReference type="InterPro" id="IPR011006">
    <property type="entry name" value="CheY-like_superfamily"/>
</dbReference>